<proteinExistence type="inferred from homology"/>
<dbReference type="InterPro" id="IPR012301">
    <property type="entry name" value="Malic_N_dom"/>
</dbReference>
<dbReference type="Proteomes" id="UP000001565">
    <property type="component" value="Chromosome"/>
</dbReference>
<dbReference type="PANTHER" id="PTHR43237:SF4">
    <property type="entry name" value="NADP-DEPENDENT MALIC ENZYME"/>
    <property type="match status" value="1"/>
</dbReference>
<evidence type="ECO:0000259" key="7">
    <source>
        <dbReference type="SMART" id="SM00919"/>
    </source>
</evidence>
<reference evidence="9 10" key="1">
    <citation type="journal article" date="2007" name="Proc. Natl. Acad. Sci. U.S.A.">
        <title>The Orientia tsutsugamushi genome reveals massive proliferation of conjugative type IV secretion system and host-cell interaction genes.</title>
        <authorList>
            <person name="Cho N.-H."/>
            <person name="Kim H.-R."/>
            <person name="Lee J.-H."/>
            <person name="Kim S.-Y."/>
            <person name="Kim J."/>
            <person name="Cha S."/>
            <person name="Kim S.-Y."/>
            <person name="Darby A.C."/>
            <person name="Fuxelius H.-H."/>
            <person name="Yin J."/>
            <person name="Kim J.H."/>
            <person name="Kim J."/>
            <person name="Lee S.J."/>
            <person name="Koh Y.-S."/>
            <person name="Jang W.-J."/>
            <person name="Park K.-H."/>
            <person name="Andersson S.G.E."/>
            <person name="Choi M.-S."/>
            <person name="Kim I.-S."/>
        </authorList>
    </citation>
    <scope>NUCLEOTIDE SEQUENCE [LARGE SCALE GENOMIC DNA]</scope>
    <source>
        <strain evidence="9 10">Boryong</strain>
    </source>
</reference>
<dbReference type="Gene3D" id="3.40.50.720">
    <property type="entry name" value="NAD(P)-binding Rossmann-like Domain"/>
    <property type="match status" value="1"/>
</dbReference>
<dbReference type="Gene3D" id="3.40.50.10380">
    <property type="entry name" value="Malic enzyme, N-terminal domain"/>
    <property type="match status" value="1"/>
</dbReference>
<comment type="cofactor">
    <cofactor evidence="2">
        <name>Mg(2+)</name>
        <dbReference type="ChEBI" id="CHEBI:18420"/>
    </cofactor>
</comment>
<dbReference type="Pfam" id="PF00390">
    <property type="entry name" value="malic"/>
    <property type="match status" value="1"/>
</dbReference>
<comment type="similarity">
    <text evidence="3">In the N-terminal section; belongs to the malic enzymes family.</text>
</comment>
<dbReference type="InterPro" id="IPR051674">
    <property type="entry name" value="Malate_Decarboxylase"/>
</dbReference>
<comment type="similarity">
    <text evidence="4">In the C-terminal section; belongs to the phosphate acetyltransferase and butyryltransferase family.</text>
</comment>
<name>A5CEA1_ORITB</name>
<dbReference type="InterPro" id="IPR037062">
    <property type="entry name" value="Malic_N_dom_sf"/>
</dbReference>
<dbReference type="SUPFAM" id="SSF51735">
    <property type="entry name" value="NAD(P)-binding Rossmann-fold domains"/>
    <property type="match status" value="1"/>
</dbReference>
<comment type="cofactor">
    <cofactor evidence="1">
        <name>Mn(2+)</name>
        <dbReference type="ChEBI" id="CHEBI:29035"/>
    </cofactor>
</comment>
<dbReference type="InterPro" id="IPR036291">
    <property type="entry name" value="NAD(P)-bd_dom_sf"/>
</dbReference>
<dbReference type="eggNOG" id="COG0281">
    <property type="taxonomic scope" value="Bacteria"/>
</dbReference>
<dbReference type="CDD" id="cd05311">
    <property type="entry name" value="NAD_bind_2_malic_enz"/>
    <property type="match status" value="1"/>
</dbReference>
<dbReference type="GO" id="GO:0051287">
    <property type="term" value="F:NAD binding"/>
    <property type="evidence" value="ECO:0007669"/>
    <property type="project" value="InterPro"/>
</dbReference>
<dbReference type="GO" id="GO:0046872">
    <property type="term" value="F:metal ion binding"/>
    <property type="evidence" value="ECO:0007669"/>
    <property type="project" value="UniProtKB-KW"/>
</dbReference>
<dbReference type="FunFam" id="3.40.50.720:FF:000095">
    <property type="entry name" value="NADP-dependent malic enzyme"/>
    <property type="match status" value="1"/>
</dbReference>
<organism evidence="9 10">
    <name type="scientific">Orientia tsutsugamushi (strain Boryong)</name>
    <name type="common">Rickettsia tsutsugamushi</name>
    <dbReference type="NCBI Taxonomy" id="357244"/>
    <lineage>
        <taxon>Bacteria</taxon>
        <taxon>Pseudomonadati</taxon>
        <taxon>Pseudomonadota</taxon>
        <taxon>Alphaproteobacteria</taxon>
        <taxon>Rickettsiales</taxon>
        <taxon>Rickettsiaceae</taxon>
        <taxon>Rickettsieae</taxon>
        <taxon>Orientia</taxon>
    </lineage>
</organism>
<sequence>MLKINRIIFMTNNLSKNDSLISKLSLEYHKKDNMPGKIAMVTTKPLATQHDLALAYSPGVSAPCLKIFDNINAIYDYTSRGNTVAVISNGTAVLGLGNLGAAAAKPVMEGKAALFKKFADIDAIDLEVDTEDPYEIIKIIQYLKYNWGGINLEDIKAPECFIIENKLQELVDIPVFHDDQHGTAVAVTAGVINAADLTGRQNLRNLKVIINGAGAAGIACAELLKSIGIENIILCDSQGVIYKGRTKGMNAWKEAHAIDTKYRTLKEAIIGADLFLGLSVKGTLTQEMLATMADKPIIFALANPDPEIMPDEVKFVRPNAIVATGRSDFSNQINNVIVFPYIFRGALDAMATTINNSMKIAAAKEIAALAACPVPELVTKAHLGRKMEYGFDYILPSPFDPRLLYTIPPLVASAAVKTGVARKNIDLQKYKNYLFDKAAFAE</sequence>
<evidence type="ECO:0000313" key="10">
    <source>
        <dbReference type="Proteomes" id="UP000001565"/>
    </source>
</evidence>
<dbReference type="KEGG" id="ots:OTBS_1313"/>
<keyword evidence="6 9" id="KW-0560">Oxidoreductase</keyword>
<evidence type="ECO:0000256" key="3">
    <source>
        <dbReference type="ARBA" id="ARBA00007686"/>
    </source>
</evidence>
<dbReference type="InterPro" id="IPR046346">
    <property type="entry name" value="Aminoacid_DH-like_N_sf"/>
</dbReference>
<evidence type="ECO:0000256" key="2">
    <source>
        <dbReference type="ARBA" id="ARBA00001946"/>
    </source>
</evidence>
<dbReference type="GO" id="GO:0016616">
    <property type="term" value="F:oxidoreductase activity, acting on the CH-OH group of donors, NAD or NADP as acceptor"/>
    <property type="evidence" value="ECO:0007669"/>
    <property type="project" value="InterPro"/>
</dbReference>
<dbReference type="HOGENOM" id="CLU_034446_2_1_5"/>
<dbReference type="SMART" id="SM00919">
    <property type="entry name" value="Malic_M"/>
    <property type="match status" value="1"/>
</dbReference>
<feature type="domain" description="Malic enzyme NAD-binding" evidence="7">
    <location>
        <begin position="180"/>
        <end position="416"/>
    </location>
</feature>
<dbReference type="SMART" id="SM01274">
    <property type="entry name" value="malic"/>
    <property type="match status" value="1"/>
</dbReference>
<keyword evidence="5" id="KW-0479">Metal-binding</keyword>
<dbReference type="AlphaFoldDB" id="A5CEA1"/>
<dbReference type="EC" id="1.1.1.38" evidence="9"/>
<gene>
    <name evidence="9" type="primary">maeA</name>
    <name evidence="9" type="ordered locus">OTBS_1313</name>
</gene>
<evidence type="ECO:0000256" key="1">
    <source>
        <dbReference type="ARBA" id="ARBA00001936"/>
    </source>
</evidence>
<evidence type="ECO:0000259" key="8">
    <source>
        <dbReference type="SMART" id="SM01274"/>
    </source>
</evidence>
<dbReference type="FunFam" id="3.40.50.10380:FF:000003">
    <property type="entry name" value="NADP-dependent malic enzyme"/>
    <property type="match status" value="1"/>
</dbReference>
<protein>
    <submittedName>
        <fullName evidence="9">NADP-dependent malic enzyme</fullName>
        <ecNumber evidence="9">1.1.1.38</ecNumber>
    </submittedName>
</protein>
<evidence type="ECO:0000256" key="6">
    <source>
        <dbReference type="ARBA" id="ARBA00023002"/>
    </source>
</evidence>
<dbReference type="Pfam" id="PF03949">
    <property type="entry name" value="Malic_M"/>
    <property type="match status" value="1"/>
</dbReference>
<evidence type="ECO:0000313" key="9">
    <source>
        <dbReference type="EMBL" id="CAM80379.1"/>
    </source>
</evidence>
<accession>A5CEA1</accession>
<feature type="domain" description="Malic enzyme N-terminal" evidence="8">
    <location>
        <begin position="35"/>
        <end position="168"/>
    </location>
</feature>
<dbReference type="InterPro" id="IPR045213">
    <property type="entry name" value="Malic_NAD-bd_bact_type"/>
</dbReference>
<dbReference type="SUPFAM" id="SSF53223">
    <property type="entry name" value="Aminoacid dehydrogenase-like, N-terminal domain"/>
    <property type="match status" value="1"/>
</dbReference>
<evidence type="ECO:0000256" key="5">
    <source>
        <dbReference type="ARBA" id="ARBA00022723"/>
    </source>
</evidence>
<evidence type="ECO:0000256" key="4">
    <source>
        <dbReference type="ARBA" id="ARBA00008756"/>
    </source>
</evidence>
<dbReference type="EMBL" id="AM494475">
    <property type="protein sequence ID" value="CAM80379.1"/>
    <property type="molecule type" value="Genomic_DNA"/>
</dbReference>
<dbReference type="InterPro" id="IPR012302">
    <property type="entry name" value="Malic_NAD-bd"/>
</dbReference>
<dbReference type="PANTHER" id="PTHR43237">
    <property type="entry name" value="NADP-DEPENDENT MALIC ENZYME"/>
    <property type="match status" value="1"/>
</dbReference>
<dbReference type="GO" id="GO:0004470">
    <property type="term" value="F:malic enzyme activity"/>
    <property type="evidence" value="ECO:0007669"/>
    <property type="project" value="InterPro"/>
</dbReference>